<evidence type="ECO:0000259" key="2">
    <source>
        <dbReference type="Pfam" id="PF14219"/>
    </source>
</evidence>
<feature type="transmembrane region" description="Helical" evidence="1">
    <location>
        <begin position="168"/>
        <end position="188"/>
    </location>
</feature>
<keyword evidence="1" id="KW-1133">Transmembrane helix</keyword>
<reference evidence="3 4" key="1">
    <citation type="submission" date="2018-08" db="EMBL/GenBank/DDBJ databases">
        <title>Actinomadura spongicola sp. nov., isolated from marine sponge Leucetta chagosensis.</title>
        <authorList>
            <person name="Li L."/>
            <person name="Lin H.W."/>
        </authorList>
    </citation>
    <scope>NUCLEOTIDE SEQUENCE [LARGE SCALE GENOMIC DNA]</scope>
    <source>
        <strain evidence="3 4">LHW52907</strain>
    </source>
</reference>
<keyword evidence="1" id="KW-0812">Transmembrane</keyword>
<feature type="transmembrane region" description="Helical" evidence="1">
    <location>
        <begin position="103"/>
        <end position="127"/>
    </location>
</feature>
<dbReference type="InterPro" id="IPR025565">
    <property type="entry name" value="DUF4328"/>
</dbReference>
<dbReference type="Proteomes" id="UP000262882">
    <property type="component" value="Unassembled WGS sequence"/>
</dbReference>
<accession>A0A372GLG4</accession>
<evidence type="ECO:0000313" key="3">
    <source>
        <dbReference type="EMBL" id="RFS86211.1"/>
    </source>
</evidence>
<evidence type="ECO:0000256" key="1">
    <source>
        <dbReference type="SAM" id="Phobius"/>
    </source>
</evidence>
<keyword evidence="4" id="KW-1185">Reference proteome</keyword>
<dbReference type="AlphaFoldDB" id="A0A372GLG4"/>
<dbReference type="RefSeq" id="WP_117398416.1">
    <property type="nucleotide sequence ID" value="NZ_QVNQ01000002.1"/>
</dbReference>
<name>A0A372GLG4_9ACTN</name>
<sequence>MVASPRSPDLVQPPSGASVPALIGLGANAVMLNIVTVVGVWTVYVVDDGTEQARNAGDLLAFGSFVAALLIVATGVAVIAWLWRARTNADAIDDLSASWSRPWAILGWIVPIMNLWVPRGVVGAVWSVSAPHRESAWPVNLWWTAYLAYLIGGRVASTDPADGFRSDIYPFVTFTGALAALLAMMVVWRITRFQEAQAVRLREALAPGH</sequence>
<feature type="domain" description="DUF4328" evidence="2">
    <location>
        <begin position="52"/>
        <end position="194"/>
    </location>
</feature>
<dbReference type="EMBL" id="QVNQ01000002">
    <property type="protein sequence ID" value="RFS86211.1"/>
    <property type="molecule type" value="Genomic_DNA"/>
</dbReference>
<gene>
    <name evidence="3" type="ORF">D0T12_06215</name>
</gene>
<comment type="caution">
    <text evidence="3">The sequence shown here is derived from an EMBL/GenBank/DDBJ whole genome shotgun (WGS) entry which is preliminary data.</text>
</comment>
<proteinExistence type="predicted"/>
<feature type="transmembrane region" description="Helical" evidence="1">
    <location>
        <begin position="139"/>
        <end position="156"/>
    </location>
</feature>
<feature type="transmembrane region" description="Helical" evidence="1">
    <location>
        <begin position="20"/>
        <end position="47"/>
    </location>
</feature>
<dbReference type="Pfam" id="PF14219">
    <property type="entry name" value="DUF4328"/>
    <property type="match status" value="1"/>
</dbReference>
<protein>
    <submittedName>
        <fullName evidence="3">DUF4328 domain-containing protein</fullName>
    </submittedName>
</protein>
<evidence type="ECO:0000313" key="4">
    <source>
        <dbReference type="Proteomes" id="UP000262882"/>
    </source>
</evidence>
<organism evidence="3 4">
    <name type="scientific">Actinomadura spongiicola</name>
    <dbReference type="NCBI Taxonomy" id="2303421"/>
    <lineage>
        <taxon>Bacteria</taxon>
        <taxon>Bacillati</taxon>
        <taxon>Actinomycetota</taxon>
        <taxon>Actinomycetes</taxon>
        <taxon>Streptosporangiales</taxon>
        <taxon>Thermomonosporaceae</taxon>
        <taxon>Actinomadura</taxon>
    </lineage>
</organism>
<feature type="transmembrane region" description="Helical" evidence="1">
    <location>
        <begin position="59"/>
        <end position="83"/>
    </location>
</feature>
<dbReference type="OrthoDB" id="4174975at2"/>
<keyword evidence="1" id="KW-0472">Membrane</keyword>